<organism evidence="7 8">
    <name type="scientific">Arsukibacterium ikkense</name>
    <dbReference type="NCBI Taxonomy" id="336831"/>
    <lineage>
        <taxon>Bacteria</taxon>
        <taxon>Pseudomonadati</taxon>
        <taxon>Pseudomonadota</taxon>
        <taxon>Gammaproteobacteria</taxon>
        <taxon>Chromatiales</taxon>
        <taxon>Chromatiaceae</taxon>
        <taxon>Arsukibacterium</taxon>
    </lineage>
</organism>
<proteinExistence type="inferred from homology"/>
<evidence type="ECO:0000259" key="6">
    <source>
        <dbReference type="Pfam" id="PF25989"/>
    </source>
</evidence>
<dbReference type="Gene3D" id="2.40.50.100">
    <property type="match status" value="1"/>
</dbReference>
<evidence type="ECO:0000313" key="8">
    <source>
        <dbReference type="Proteomes" id="UP000034228"/>
    </source>
</evidence>
<dbReference type="InterPro" id="IPR058792">
    <property type="entry name" value="Beta-barrel_RND_2"/>
</dbReference>
<name>A0A0M2V848_9GAMM</name>
<sequence length="351" mass="38208">MKKLALVVAMVGVAIFLTGCNQAKSSTNTDTAEVIAIPVEAALARHGEISSSYHTNTTLAARAETDVISKSSGIVQQVLVEEGDYVLAGQLLAVLENERQRFMLAKEQAELSRLDSELQRMAEMYQRKLISADVYEKLRWQHDAVKASVDLAELSVRETEIRAPIAGIVARRYVKTGQLISQMAPQSLYHLVANAELEAVVHIPEQQLAQAKAGQAAILRFAGMLPVQANVSRISPVVDAQSGTVRTTLIIDNSKGELRPGMFAQVELKFDVKPEALLLPKRAIVTIDNQHSVFVVDTEGKVSRKPVHLGYSSDTTVEIMEGVAEGEQVVIAGQGALKEQSLVKVVSTREF</sequence>
<dbReference type="AlphaFoldDB" id="A0A0M2V848"/>
<dbReference type="GO" id="GO:1990281">
    <property type="term" value="C:efflux pump complex"/>
    <property type="evidence" value="ECO:0007669"/>
    <property type="project" value="TreeGrafter"/>
</dbReference>
<evidence type="ECO:0000313" key="7">
    <source>
        <dbReference type="EMBL" id="KKO45333.1"/>
    </source>
</evidence>
<dbReference type="PATRIC" id="fig|336831.14.peg.508"/>
<dbReference type="Pfam" id="PF25973">
    <property type="entry name" value="BSH_CzcB"/>
    <property type="match status" value="1"/>
</dbReference>
<evidence type="ECO:0000259" key="5">
    <source>
        <dbReference type="Pfam" id="PF25973"/>
    </source>
</evidence>
<dbReference type="Gene3D" id="2.40.30.170">
    <property type="match status" value="1"/>
</dbReference>
<dbReference type="GO" id="GO:0015562">
    <property type="term" value="F:efflux transmembrane transporter activity"/>
    <property type="evidence" value="ECO:0007669"/>
    <property type="project" value="TreeGrafter"/>
</dbReference>
<keyword evidence="3" id="KW-0732">Signal</keyword>
<feature type="domain" description="CusB-like beta-barrel" evidence="4">
    <location>
        <begin position="200"/>
        <end position="269"/>
    </location>
</feature>
<feature type="domain" description="YknX-like C-terminal permuted SH3-like" evidence="6">
    <location>
        <begin position="277"/>
        <end position="343"/>
    </location>
</feature>
<dbReference type="InterPro" id="IPR058647">
    <property type="entry name" value="BSH_CzcB-like"/>
</dbReference>
<dbReference type="Pfam" id="PF25989">
    <property type="entry name" value="YknX_C"/>
    <property type="match status" value="1"/>
</dbReference>
<feature type="chain" id="PRO_5005644435" evidence="3">
    <location>
        <begin position="24"/>
        <end position="351"/>
    </location>
</feature>
<dbReference type="PANTHER" id="PTHR30469:SF38">
    <property type="entry name" value="HLYD FAMILY SECRETION PROTEIN"/>
    <property type="match status" value="1"/>
</dbReference>
<comment type="caution">
    <text evidence="7">The sequence shown here is derived from an EMBL/GenBank/DDBJ whole genome shotgun (WGS) entry which is preliminary data.</text>
</comment>
<protein>
    <submittedName>
        <fullName evidence="7">RND transporter</fullName>
    </submittedName>
</protein>
<feature type="signal peptide" evidence="3">
    <location>
        <begin position="1"/>
        <end position="23"/>
    </location>
</feature>
<feature type="coiled-coil region" evidence="2">
    <location>
        <begin position="92"/>
        <end position="124"/>
    </location>
</feature>
<gene>
    <name evidence="7" type="ORF">WG68_11470</name>
</gene>
<dbReference type="SUPFAM" id="SSF111369">
    <property type="entry name" value="HlyD-like secretion proteins"/>
    <property type="match status" value="1"/>
</dbReference>
<dbReference type="RefSeq" id="WP_046557828.1">
    <property type="nucleotide sequence ID" value="NZ_LAHO01000010.1"/>
</dbReference>
<dbReference type="PROSITE" id="PS51257">
    <property type="entry name" value="PROKAR_LIPOPROTEIN"/>
    <property type="match status" value="1"/>
</dbReference>
<evidence type="ECO:0000256" key="2">
    <source>
        <dbReference type="SAM" id="Coils"/>
    </source>
</evidence>
<dbReference type="InterPro" id="IPR058637">
    <property type="entry name" value="YknX-like_C"/>
</dbReference>
<reference evidence="7 8" key="1">
    <citation type="submission" date="2015-03" db="EMBL/GenBank/DDBJ databases">
        <title>Draft genome sequences of two protease-producing strains of Arsukibacterium isolated from two cold and alkaline environments.</title>
        <authorList>
            <person name="Lylloff J.E."/>
            <person name="Skov L.B."/>
            <person name="Jepsen M."/>
            <person name="Hallin P.F."/>
            <person name="Sorensen S.J."/>
            <person name="Stougaard P."/>
            <person name="Glaring M.A."/>
        </authorList>
    </citation>
    <scope>NUCLEOTIDE SEQUENCE [LARGE SCALE GENOMIC DNA]</scope>
    <source>
        <strain evidence="7 8">GCM72</strain>
    </source>
</reference>
<dbReference type="Proteomes" id="UP000034228">
    <property type="component" value="Unassembled WGS sequence"/>
</dbReference>
<dbReference type="Gene3D" id="1.10.287.470">
    <property type="entry name" value="Helix hairpin bin"/>
    <property type="match status" value="1"/>
</dbReference>
<feature type="domain" description="CzcB-like barrel-sandwich hybrid" evidence="5">
    <location>
        <begin position="65"/>
        <end position="183"/>
    </location>
</feature>
<dbReference type="Gene3D" id="2.40.420.20">
    <property type="match status" value="1"/>
</dbReference>
<comment type="similarity">
    <text evidence="1">Belongs to the membrane fusion protein (MFP) (TC 8.A.1) family.</text>
</comment>
<evidence type="ECO:0000259" key="4">
    <source>
        <dbReference type="Pfam" id="PF25954"/>
    </source>
</evidence>
<dbReference type="InterPro" id="IPR006143">
    <property type="entry name" value="RND_pump_MFP"/>
</dbReference>
<evidence type="ECO:0000256" key="1">
    <source>
        <dbReference type="ARBA" id="ARBA00009477"/>
    </source>
</evidence>
<dbReference type="PANTHER" id="PTHR30469">
    <property type="entry name" value="MULTIDRUG RESISTANCE PROTEIN MDTA"/>
    <property type="match status" value="1"/>
</dbReference>
<dbReference type="NCBIfam" id="TIGR01730">
    <property type="entry name" value="RND_mfp"/>
    <property type="match status" value="1"/>
</dbReference>
<dbReference type="OrthoDB" id="9806939at2"/>
<evidence type="ECO:0000256" key="3">
    <source>
        <dbReference type="SAM" id="SignalP"/>
    </source>
</evidence>
<dbReference type="STRING" id="336831.WG68_11470"/>
<keyword evidence="2" id="KW-0175">Coiled coil</keyword>
<accession>A0A0M2V848</accession>
<dbReference type="Pfam" id="PF25954">
    <property type="entry name" value="Beta-barrel_RND_2"/>
    <property type="match status" value="1"/>
</dbReference>
<dbReference type="EMBL" id="LAHO01000010">
    <property type="protein sequence ID" value="KKO45333.1"/>
    <property type="molecule type" value="Genomic_DNA"/>
</dbReference>
<keyword evidence="8" id="KW-1185">Reference proteome</keyword>